<dbReference type="AlphaFoldDB" id="A0A7S0KBM2"/>
<dbReference type="GO" id="GO:0006529">
    <property type="term" value="P:asparagine biosynthetic process"/>
    <property type="evidence" value="ECO:0007669"/>
    <property type="project" value="UniProtKB-KW"/>
</dbReference>
<dbReference type="PANTHER" id="PTHR11772:SF2">
    <property type="entry name" value="ASPARAGINE SYNTHETASE [GLUTAMINE-HYDROLYZING]"/>
    <property type="match status" value="1"/>
</dbReference>
<keyword evidence="5" id="KW-0067">ATP-binding</keyword>
<evidence type="ECO:0000256" key="4">
    <source>
        <dbReference type="ARBA" id="ARBA00022741"/>
    </source>
</evidence>
<gene>
    <name evidence="12" type="ORF">OMED0929_LOCUS696</name>
</gene>
<organism evidence="12">
    <name type="scientific">Ostreococcus mediterraneus</name>
    <dbReference type="NCBI Taxonomy" id="1486918"/>
    <lineage>
        <taxon>Eukaryota</taxon>
        <taxon>Viridiplantae</taxon>
        <taxon>Chlorophyta</taxon>
        <taxon>Mamiellophyceae</taxon>
        <taxon>Mamiellales</taxon>
        <taxon>Bathycoccaceae</taxon>
        <taxon>Ostreococcus</taxon>
    </lineage>
</organism>
<dbReference type="InterPro" id="IPR033738">
    <property type="entry name" value="AsnB_N"/>
</dbReference>
<evidence type="ECO:0000256" key="1">
    <source>
        <dbReference type="ARBA" id="ARBA00012737"/>
    </source>
</evidence>
<sequence length="630" mass="69516">MFATTTVASGRTMPGPIGARRRPARGEVPMSSTPRRALTSDARGKALSSRGARACVANGALIHGGVGARARGDGREANGRAYGAQMCSVLAMYDPNGAMEDGRETLMRELSARMVTRGPDGSGYFGSKRYGLAHERLAIMDPEGGKQPIVYEDGAKTYAVCANGEIYNFRKLQAKYGLTAAKTGSDSEVLLQLYKHLGVDFVKELNGIFGFVVVGDDGDHMIAARDHAGIKPLYIGYGKNGVKWFASELKAICDQDCERIEEFPAGHYWTPKDGFVKWYNPAWDSDDDDAVGTKDTSHVRAILEKAIIDQTMADVPIGLLLSGGLDSAVVSTVLKPMLEKSGQEYLSFTVGQEGSPDVTAARMMSEYLGTTHHEYLFTSEEACANIENVIYHLETYEPELIRSAIPNYFLAKLTSQHVKVVLTGEGSDELFAGYLYFRDAPSSKHIHNELRRIFGALHNVNCQRADRMTMAHGLEARVPFLDPRVIDAVMEVDPEFKRIEGEAKPEKHALRALFDGEIPDPVLWRTKAMQCEGVGLNWVEDLQKFCDEQVSDEDFAKAESTYPINPPHSKEEMYYRRIFEKHYHGMDKFVHVWEGGCRAGGAAWENNQYTRAGVKNVQQLAKGLTGVKGA</sequence>
<comment type="pathway">
    <text evidence="8">Amino-acid biosynthesis.</text>
</comment>
<dbReference type="InterPro" id="IPR050795">
    <property type="entry name" value="Asn_Synthetase"/>
</dbReference>
<dbReference type="InterPro" id="IPR014729">
    <property type="entry name" value="Rossmann-like_a/b/a_fold"/>
</dbReference>
<evidence type="ECO:0000256" key="5">
    <source>
        <dbReference type="ARBA" id="ARBA00022840"/>
    </source>
</evidence>
<dbReference type="PROSITE" id="PS51278">
    <property type="entry name" value="GATASE_TYPE_2"/>
    <property type="match status" value="1"/>
</dbReference>
<dbReference type="Gene3D" id="3.60.20.10">
    <property type="entry name" value="Glutamine Phosphoribosylpyrophosphate, subunit 1, domain 1"/>
    <property type="match status" value="1"/>
</dbReference>
<evidence type="ECO:0000256" key="8">
    <source>
        <dbReference type="ARBA" id="ARBA00029440"/>
    </source>
</evidence>
<feature type="region of interest" description="Disordered" evidence="10">
    <location>
        <begin position="1"/>
        <end position="43"/>
    </location>
</feature>
<dbReference type="SUPFAM" id="SSF56235">
    <property type="entry name" value="N-terminal nucleophile aminohydrolases (Ntn hydrolases)"/>
    <property type="match status" value="1"/>
</dbReference>
<keyword evidence="4" id="KW-0547">Nucleotide-binding</keyword>
<evidence type="ECO:0000256" key="7">
    <source>
        <dbReference type="ARBA" id="ARBA00022962"/>
    </source>
</evidence>
<comment type="catalytic activity">
    <reaction evidence="9">
        <text>L-aspartate + L-glutamine + ATP + H2O = L-asparagine + L-glutamate + AMP + diphosphate + H(+)</text>
        <dbReference type="Rhea" id="RHEA:12228"/>
        <dbReference type="ChEBI" id="CHEBI:15377"/>
        <dbReference type="ChEBI" id="CHEBI:15378"/>
        <dbReference type="ChEBI" id="CHEBI:29985"/>
        <dbReference type="ChEBI" id="CHEBI:29991"/>
        <dbReference type="ChEBI" id="CHEBI:30616"/>
        <dbReference type="ChEBI" id="CHEBI:33019"/>
        <dbReference type="ChEBI" id="CHEBI:58048"/>
        <dbReference type="ChEBI" id="CHEBI:58359"/>
        <dbReference type="ChEBI" id="CHEBI:456215"/>
        <dbReference type="EC" id="6.3.5.4"/>
    </reaction>
</comment>
<evidence type="ECO:0000313" key="12">
    <source>
        <dbReference type="EMBL" id="CAD8576477.1"/>
    </source>
</evidence>
<feature type="domain" description="Glutamine amidotransferase type-2" evidence="11">
    <location>
        <begin position="87"/>
        <end position="274"/>
    </location>
</feature>
<dbReference type="InterPro" id="IPR029055">
    <property type="entry name" value="Ntn_hydrolases_N"/>
</dbReference>
<dbReference type="EC" id="6.3.5.4" evidence="1"/>
<reference evidence="12" key="1">
    <citation type="submission" date="2021-01" db="EMBL/GenBank/DDBJ databases">
        <authorList>
            <person name="Corre E."/>
            <person name="Pelletier E."/>
            <person name="Niang G."/>
            <person name="Scheremetjew M."/>
            <person name="Finn R."/>
            <person name="Kale V."/>
            <person name="Holt S."/>
            <person name="Cochrane G."/>
            <person name="Meng A."/>
            <person name="Brown T."/>
            <person name="Cohen L."/>
        </authorList>
    </citation>
    <scope>NUCLEOTIDE SEQUENCE</scope>
    <source>
        <strain evidence="12">Clade-D-RCC2572</strain>
    </source>
</reference>
<evidence type="ECO:0000256" key="3">
    <source>
        <dbReference type="ARBA" id="ARBA00022605"/>
    </source>
</evidence>
<evidence type="ECO:0000256" key="10">
    <source>
        <dbReference type="SAM" id="MobiDB-lite"/>
    </source>
</evidence>
<evidence type="ECO:0000259" key="11">
    <source>
        <dbReference type="PROSITE" id="PS51278"/>
    </source>
</evidence>
<accession>A0A7S0KBM2</accession>
<dbReference type="CDD" id="cd01991">
    <property type="entry name" value="Asn_synthase_B_C"/>
    <property type="match status" value="1"/>
</dbReference>
<dbReference type="InterPro" id="IPR001962">
    <property type="entry name" value="Asn_synthase"/>
</dbReference>
<dbReference type="NCBIfam" id="TIGR01536">
    <property type="entry name" value="asn_synth_AEB"/>
    <property type="match status" value="1"/>
</dbReference>
<protein>
    <recommendedName>
        <fullName evidence="1">asparagine synthase (glutamine-hydrolyzing)</fullName>
        <ecNumber evidence="1">6.3.5.4</ecNumber>
    </recommendedName>
</protein>
<dbReference type="GO" id="GO:0005524">
    <property type="term" value="F:ATP binding"/>
    <property type="evidence" value="ECO:0007669"/>
    <property type="project" value="UniProtKB-KW"/>
</dbReference>
<dbReference type="CDD" id="cd00712">
    <property type="entry name" value="AsnB"/>
    <property type="match status" value="1"/>
</dbReference>
<evidence type="ECO:0000256" key="2">
    <source>
        <dbReference type="ARBA" id="ARBA00022598"/>
    </source>
</evidence>
<dbReference type="EMBL" id="HBEW01000818">
    <property type="protein sequence ID" value="CAD8576477.1"/>
    <property type="molecule type" value="Transcribed_RNA"/>
</dbReference>
<dbReference type="PANTHER" id="PTHR11772">
    <property type="entry name" value="ASPARAGINE SYNTHETASE"/>
    <property type="match status" value="1"/>
</dbReference>
<name>A0A7S0KBM2_9CHLO</name>
<keyword evidence="2" id="KW-0436">Ligase</keyword>
<proteinExistence type="predicted"/>
<dbReference type="InterPro" id="IPR006426">
    <property type="entry name" value="Asn_synth_AEB"/>
</dbReference>
<dbReference type="NCBIfam" id="NF006949">
    <property type="entry name" value="PRK09431.1"/>
    <property type="match status" value="1"/>
</dbReference>
<evidence type="ECO:0000256" key="9">
    <source>
        <dbReference type="ARBA" id="ARBA00048741"/>
    </source>
</evidence>
<keyword evidence="3" id="KW-0028">Amino-acid biosynthesis</keyword>
<keyword evidence="7" id="KW-0315">Glutamine amidotransferase</keyword>
<dbReference type="Gene3D" id="3.40.50.620">
    <property type="entry name" value="HUPs"/>
    <property type="match status" value="1"/>
</dbReference>
<dbReference type="Pfam" id="PF00733">
    <property type="entry name" value="Asn_synthase"/>
    <property type="match status" value="1"/>
</dbReference>
<dbReference type="GO" id="GO:0004066">
    <property type="term" value="F:asparagine synthase (glutamine-hydrolyzing) activity"/>
    <property type="evidence" value="ECO:0007669"/>
    <property type="project" value="UniProtKB-EC"/>
</dbReference>
<dbReference type="Pfam" id="PF13537">
    <property type="entry name" value="GATase_7"/>
    <property type="match status" value="1"/>
</dbReference>
<evidence type="ECO:0000256" key="6">
    <source>
        <dbReference type="ARBA" id="ARBA00022888"/>
    </source>
</evidence>
<keyword evidence="6" id="KW-0061">Asparagine biosynthesis</keyword>
<dbReference type="InterPro" id="IPR017932">
    <property type="entry name" value="GATase_2_dom"/>
</dbReference>
<dbReference type="GO" id="GO:0005829">
    <property type="term" value="C:cytosol"/>
    <property type="evidence" value="ECO:0007669"/>
    <property type="project" value="TreeGrafter"/>
</dbReference>
<dbReference type="SUPFAM" id="SSF52402">
    <property type="entry name" value="Adenine nucleotide alpha hydrolases-like"/>
    <property type="match status" value="1"/>
</dbReference>